<feature type="domain" description="Protein kinase" evidence="7">
    <location>
        <begin position="62"/>
        <end position="574"/>
    </location>
</feature>
<sequence length="682" mass="75095">MSNVSPSQQPLHVQYPSLPVPPKSGNTAPSQSGANAPSLVKIQDGRKIYTVRGVTFEVDQHYELIKAIGLGAYGLVCSALDLRYVPGSAFYDQEEDHRESHGGMIIKERGGSKKLHKYTPPSSRVGKQEAARKSNQDDPPAVLVPSLRHDPYARGKLSNNLTSPYVAIKKIPKLFNDLVDGKRVLREVKILQHLRGHENIVRLHDLLYPRQSKDTFRDLYIVTELLDTDLHLVLKSRQPLEEDHLRFIIYQLLKSLIFTHSSGIIHRDLKPGNLLLTGSCELKVCDYGLARGGFPIPMPSKDDPTAAGGTGGKAPGLACSTSEGTHSLGTTTTSGSMLVANNNHQTAFVAASPMIDQLNKKNNVGVSYEKSVETRNLANTTPGGTSMSGNHPAMDLTDYVITRYYRPPELLIMSHYGHSVDIWSVGCIFAEILLHKPVFPGKDYLSQLTMIAQTPGLLHLPKTPEQLEQCFVGGAEGKNYLKDLFFGRGRNKRGNGSGSDSPQSESPGSGTLQTPNKSSPGTGGLSLDALRTQLFGPDAHRYVSDAAMTFLAPALSFDPAKRPTALQALRHPYFSKMYAAEDEIWKDNNQTQYSKYSKELSDEEASAQKQYESEEEDQGEMWEFDQRDLQESDLRSLFWGEIERAQRRRQRFAKAGTVIAKGGEPASPTVSPGARTISPGKR</sequence>
<dbReference type="PROSITE" id="PS01351">
    <property type="entry name" value="MAPK"/>
    <property type="match status" value="1"/>
</dbReference>
<evidence type="ECO:0000256" key="1">
    <source>
        <dbReference type="ARBA" id="ARBA00022527"/>
    </source>
</evidence>
<dbReference type="PANTHER" id="PTHR24055">
    <property type="entry name" value="MITOGEN-ACTIVATED PROTEIN KINASE"/>
    <property type="match status" value="1"/>
</dbReference>
<feature type="region of interest" description="Disordered" evidence="6">
    <location>
        <begin position="595"/>
        <end position="621"/>
    </location>
</feature>
<organism evidence="8 9">
    <name type="scientific">Bodo saltans</name>
    <name type="common">Flagellated protozoan</name>
    <dbReference type="NCBI Taxonomy" id="75058"/>
    <lineage>
        <taxon>Eukaryota</taxon>
        <taxon>Discoba</taxon>
        <taxon>Euglenozoa</taxon>
        <taxon>Kinetoplastea</taxon>
        <taxon>Metakinetoplastina</taxon>
        <taxon>Eubodonida</taxon>
        <taxon>Bodonidae</taxon>
        <taxon>Bodo</taxon>
    </lineage>
</organism>
<dbReference type="GO" id="GO:0005524">
    <property type="term" value="F:ATP binding"/>
    <property type="evidence" value="ECO:0007669"/>
    <property type="project" value="UniProtKB-KW"/>
</dbReference>
<feature type="compositionally biased region" description="Polar residues" evidence="6">
    <location>
        <begin position="500"/>
        <end position="520"/>
    </location>
</feature>
<evidence type="ECO:0000259" key="7">
    <source>
        <dbReference type="PROSITE" id="PS50011"/>
    </source>
</evidence>
<feature type="compositionally biased region" description="Polar residues" evidence="6">
    <location>
        <begin position="1"/>
        <end position="11"/>
    </location>
</feature>
<dbReference type="PROSITE" id="PS00108">
    <property type="entry name" value="PROTEIN_KINASE_ST"/>
    <property type="match status" value="1"/>
</dbReference>
<dbReference type="VEuPathDB" id="TriTrypDB:BSAL_02050"/>
<dbReference type="InterPro" id="IPR050117">
    <property type="entry name" value="MAPK"/>
</dbReference>
<accession>A0A0S4KIN4</accession>
<dbReference type="Pfam" id="PF00069">
    <property type="entry name" value="Pkinase"/>
    <property type="match status" value="2"/>
</dbReference>
<evidence type="ECO:0000256" key="2">
    <source>
        <dbReference type="ARBA" id="ARBA00022679"/>
    </source>
</evidence>
<dbReference type="AlphaFoldDB" id="A0A0S4KIN4"/>
<dbReference type="PROSITE" id="PS50011">
    <property type="entry name" value="PROTEIN_KINASE_DOM"/>
    <property type="match status" value="1"/>
</dbReference>
<keyword evidence="5" id="KW-0067">ATP-binding</keyword>
<dbReference type="InterPro" id="IPR011009">
    <property type="entry name" value="Kinase-like_dom_sf"/>
</dbReference>
<keyword evidence="2" id="KW-0808">Transferase</keyword>
<name>A0A0S4KIN4_BODSA</name>
<evidence type="ECO:0000313" key="9">
    <source>
        <dbReference type="Proteomes" id="UP000051952"/>
    </source>
</evidence>
<dbReference type="Proteomes" id="UP000051952">
    <property type="component" value="Unassembled WGS sequence"/>
</dbReference>
<feature type="region of interest" description="Disordered" evidence="6">
    <location>
        <begin position="1"/>
        <end position="39"/>
    </location>
</feature>
<protein>
    <submittedName>
        <fullName evidence="8">Mitogen-activated protein kinase 7, putative</fullName>
    </submittedName>
</protein>
<dbReference type="GO" id="GO:0004707">
    <property type="term" value="F:MAP kinase activity"/>
    <property type="evidence" value="ECO:0007669"/>
    <property type="project" value="InterPro"/>
</dbReference>
<keyword evidence="3" id="KW-0547">Nucleotide-binding</keyword>
<dbReference type="InterPro" id="IPR000719">
    <property type="entry name" value="Prot_kinase_dom"/>
</dbReference>
<feature type="region of interest" description="Disordered" evidence="6">
    <location>
        <begin position="491"/>
        <end position="525"/>
    </location>
</feature>
<feature type="region of interest" description="Disordered" evidence="6">
    <location>
        <begin position="657"/>
        <end position="682"/>
    </location>
</feature>
<evidence type="ECO:0000256" key="4">
    <source>
        <dbReference type="ARBA" id="ARBA00022777"/>
    </source>
</evidence>
<evidence type="ECO:0000256" key="3">
    <source>
        <dbReference type="ARBA" id="ARBA00022741"/>
    </source>
</evidence>
<evidence type="ECO:0000313" key="8">
    <source>
        <dbReference type="EMBL" id="CUI15022.1"/>
    </source>
</evidence>
<keyword evidence="1" id="KW-0723">Serine/threonine-protein kinase</keyword>
<feature type="compositionally biased region" description="Polar residues" evidence="6">
    <location>
        <begin position="24"/>
        <end position="35"/>
    </location>
</feature>
<dbReference type="SMART" id="SM00220">
    <property type="entry name" value="S_TKc"/>
    <property type="match status" value="1"/>
</dbReference>
<dbReference type="OrthoDB" id="277790at2759"/>
<evidence type="ECO:0000256" key="5">
    <source>
        <dbReference type="ARBA" id="ARBA00022840"/>
    </source>
</evidence>
<dbReference type="InterPro" id="IPR008271">
    <property type="entry name" value="Ser/Thr_kinase_AS"/>
</dbReference>
<keyword evidence="4 8" id="KW-0418">Kinase</keyword>
<dbReference type="EMBL" id="CYKH01001743">
    <property type="protein sequence ID" value="CUI15022.1"/>
    <property type="molecule type" value="Genomic_DNA"/>
</dbReference>
<dbReference type="Gene3D" id="3.30.200.20">
    <property type="entry name" value="Phosphorylase Kinase, domain 1"/>
    <property type="match status" value="3"/>
</dbReference>
<dbReference type="InterPro" id="IPR003527">
    <property type="entry name" value="MAP_kinase_CS"/>
</dbReference>
<reference evidence="9" key="1">
    <citation type="submission" date="2015-09" db="EMBL/GenBank/DDBJ databases">
        <authorList>
            <consortium name="Pathogen Informatics"/>
        </authorList>
    </citation>
    <scope>NUCLEOTIDE SEQUENCE [LARGE SCALE GENOMIC DNA]</scope>
    <source>
        <strain evidence="9">Lake Konstanz</strain>
    </source>
</reference>
<gene>
    <name evidence="8" type="ORF">BSAL_02050</name>
</gene>
<dbReference type="Gene3D" id="1.10.510.10">
    <property type="entry name" value="Transferase(Phosphotransferase) domain 1"/>
    <property type="match status" value="3"/>
</dbReference>
<proteinExistence type="predicted"/>
<feature type="region of interest" description="Disordered" evidence="6">
    <location>
        <begin position="106"/>
        <end position="146"/>
    </location>
</feature>
<dbReference type="SUPFAM" id="SSF56112">
    <property type="entry name" value="Protein kinase-like (PK-like)"/>
    <property type="match status" value="1"/>
</dbReference>
<evidence type="ECO:0000256" key="6">
    <source>
        <dbReference type="SAM" id="MobiDB-lite"/>
    </source>
</evidence>
<keyword evidence="9" id="KW-1185">Reference proteome</keyword>
<feature type="compositionally biased region" description="Basic and acidic residues" evidence="6">
    <location>
        <begin position="126"/>
        <end position="136"/>
    </location>
</feature>